<gene>
    <name evidence="2" type="ORF">F2Q68_00012308</name>
</gene>
<proteinExistence type="predicted"/>
<evidence type="ECO:0000313" key="3">
    <source>
        <dbReference type="Proteomes" id="UP000712281"/>
    </source>
</evidence>
<protein>
    <submittedName>
        <fullName evidence="2">Uncharacterized protein</fullName>
    </submittedName>
</protein>
<sequence length="135" mass="14573">MSSDSFSPSVFKPVELFPWNSGLFNDISLDSVSGNQGICGAVVNKSCPASLKPVLNANTTFDTDSGEATPLGAVDHEIILLNISSSSPTTSNSSSSKVEDRDGYRTNKSRVRHKTMYRDEQSLELELDQSLELGV</sequence>
<dbReference type="AlphaFoldDB" id="A0A8S9KYH4"/>
<reference evidence="2" key="1">
    <citation type="submission" date="2019-12" db="EMBL/GenBank/DDBJ databases">
        <title>Genome sequencing and annotation of Brassica cretica.</title>
        <authorList>
            <person name="Studholme D.J."/>
            <person name="Sarris P.F."/>
        </authorList>
    </citation>
    <scope>NUCLEOTIDE SEQUENCE</scope>
    <source>
        <strain evidence="2">PFS-001/15</strain>
        <tissue evidence="2">Leaf</tissue>
    </source>
</reference>
<comment type="caution">
    <text evidence="2">The sequence shown here is derived from an EMBL/GenBank/DDBJ whole genome shotgun (WGS) entry which is preliminary data.</text>
</comment>
<evidence type="ECO:0000256" key="1">
    <source>
        <dbReference type="SAM" id="MobiDB-lite"/>
    </source>
</evidence>
<name>A0A8S9KYH4_BRACR</name>
<dbReference type="Proteomes" id="UP000712281">
    <property type="component" value="Unassembled WGS sequence"/>
</dbReference>
<feature type="region of interest" description="Disordered" evidence="1">
    <location>
        <begin position="85"/>
        <end position="122"/>
    </location>
</feature>
<feature type="compositionally biased region" description="Low complexity" evidence="1">
    <location>
        <begin position="85"/>
        <end position="96"/>
    </location>
</feature>
<organism evidence="2 3">
    <name type="scientific">Brassica cretica</name>
    <name type="common">Mustard</name>
    <dbReference type="NCBI Taxonomy" id="69181"/>
    <lineage>
        <taxon>Eukaryota</taxon>
        <taxon>Viridiplantae</taxon>
        <taxon>Streptophyta</taxon>
        <taxon>Embryophyta</taxon>
        <taxon>Tracheophyta</taxon>
        <taxon>Spermatophyta</taxon>
        <taxon>Magnoliopsida</taxon>
        <taxon>eudicotyledons</taxon>
        <taxon>Gunneridae</taxon>
        <taxon>Pentapetalae</taxon>
        <taxon>rosids</taxon>
        <taxon>malvids</taxon>
        <taxon>Brassicales</taxon>
        <taxon>Brassicaceae</taxon>
        <taxon>Brassiceae</taxon>
        <taxon>Brassica</taxon>
    </lineage>
</organism>
<dbReference type="EMBL" id="QGKW02000717">
    <property type="protein sequence ID" value="KAF2600154.1"/>
    <property type="molecule type" value="Genomic_DNA"/>
</dbReference>
<evidence type="ECO:0000313" key="2">
    <source>
        <dbReference type="EMBL" id="KAF2600154.1"/>
    </source>
</evidence>
<accession>A0A8S9KYH4</accession>